<keyword evidence="2" id="KW-1185">Reference proteome</keyword>
<gene>
    <name evidence="1" type="ORF">HW555_008891</name>
</gene>
<accession>A0A835GDH1</accession>
<protein>
    <submittedName>
        <fullName evidence="1">Uncharacterized protein</fullName>
    </submittedName>
</protein>
<dbReference type="EMBL" id="JACKWZ010000181">
    <property type="protein sequence ID" value="KAF9412683.1"/>
    <property type="molecule type" value="Genomic_DNA"/>
</dbReference>
<dbReference type="Proteomes" id="UP000648187">
    <property type="component" value="Unassembled WGS sequence"/>
</dbReference>
<evidence type="ECO:0000313" key="1">
    <source>
        <dbReference type="EMBL" id="KAF9412683.1"/>
    </source>
</evidence>
<comment type="caution">
    <text evidence="1">The sequence shown here is derived from an EMBL/GenBank/DDBJ whole genome shotgun (WGS) entry which is preliminary data.</text>
</comment>
<evidence type="ECO:0000313" key="2">
    <source>
        <dbReference type="Proteomes" id="UP000648187"/>
    </source>
</evidence>
<proteinExistence type="predicted"/>
<organism evidence="1 2">
    <name type="scientific">Spodoptera exigua</name>
    <name type="common">Beet armyworm</name>
    <name type="synonym">Noctua fulgens</name>
    <dbReference type="NCBI Taxonomy" id="7107"/>
    <lineage>
        <taxon>Eukaryota</taxon>
        <taxon>Metazoa</taxon>
        <taxon>Ecdysozoa</taxon>
        <taxon>Arthropoda</taxon>
        <taxon>Hexapoda</taxon>
        <taxon>Insecta</taxon>
        <taxon>Pterygota</taxon>
        <taxon>Neoptera</taxon>
        <taxon>Endopterygota</taxon>
        <taxon>Lepidoptera</taxon>
        <taxon>Glossata</taxon>
        <taxon>Ditrysia</taxon>
        <taxon>Noctuoidea</taxon>
        <taxon>Noctuidae</taxon>
        <taxon>Amphipyrinae</taxon>
        <taxon>Spodoptera</taxon>
    </lineage>
</organism>
<dbReference type="AlphaFoldDB" id="A0A835GDH1"/>
<reference evidence="1" key="1">
    <citation type="submission" date="2020-08" db="EMBL/GenBank/DDBJ databases">
        <title>Spodoptera exigua strain:BAW_Kor-Di-RS1 Genome sequencing and assembly.</title>
        <authorList>
            <person name="Kim J."/>
            <person name="Nam H.Y."/>
            <person name="Kwon M."/>
            <person name="Choi J.H."/>
            <person name="Cho S.R."/>
            <person name="Kim G.-H."/>
        </authorList>
    </citation>
    <scope>NUCLEOTIDE SEQUENCE</scope>
    <source>
        <strain evidence="1">BAW_Kor-Di-RS1</strain>
        <tissue evidence="1">Whole-body</tissue>
    </source>
</reference>
<sequence length="93" mass="10069">MLTLLYEAAVLQRYYSVESDGLARGMWGARKHIAKYLISASRGARCAATGSDASIYAALCDLTLTRLGSRRINTRIASASHERGTPLEPPAAR</sequence>
<name>A0A835GDH1_SPOEX</name>